<name>T1GV67_MEGSC</name>
<reference evidence="3" key="1">
    <citation type="submission" date="2013-02" db="EMBL/GenBank/DDBJ databases">
        <authorList>
            <person name="Hughes D."/>
        </authorList>
    </citation>
    <scope>NUCLEOTIDE SEQUENCE</scope>
    <source>
        <strain>Durham</strain>
        <strain evidence="3">NC isolate 2 -- Noor lab</strain>
    </source>
</reference>
<sequence>MTKIIFSVLFCCFLAESLACNKFKLNLRSVQNCAGDDAIVKVENGLRVTLTTECTIKVSGCADFKGFSTATAHYVIKKGILTVKRGSEDVCARLAELPADLKAQGAPDKCPVAANRVCVSDYTIDISQYKQYLPLAKGRSFLDINVDHDTGKSCFRVEADVTKSWF</sequence>
<evidence type="ECO:0000313" key="3">
    <source>
        <dbReference type="Proteomes" id="UP000015102"/>
    </source>
</evidence>
<evidence type="ECO:0000313" key="2">
    <source>
        <dbReference type="EnsemblMetazoa" id="MESCA007651-PA"/>
    </source>
</evidence>
<evidence type="ECO:0008006" key="4">
    <source>
        <dbReference type="Google" id="ProtNLM"/>
    </source>
</evidence>
<proteinExistence type="predicted"/>
<keyword evidence="1" id="KW-0732">Signal</keyword>
<dbReference type="EMBL" id="CAQQ02189106">
    <property type="status" value="NOT_ANNOTATED_CDS"/>
    <property type="molecule type" value="Genomic_DNA"/>
</dbReference>
<dbReference type="AlphaFoldDB" id="T1GV67"/>
<feature type="signal peptide" evidence="1">
    <location>
        <begin position="1"/>
        <end position="19"/>
    </location>
</feature>
<protein>
    <recommendedName>
        <fullName evidence="4">MD-2-related lipid-recognition domain-containing protein</fullName>
    </recommendedName>
</protein>
<dbReference type="HOGENOM" id="CLU_125656_0_0_1"/>
<dbReference type="OMA" id="KICANDH"/>
<dbReference type="EnsemblMetazoa" id="MESCA007651-RA">
    <property type="protein sequence ID" value="MESCA007651-PA"/>
    <property type="gene ID" value="MESCA007651"/>
</dbReference>
<organism evidence="2 3">
    <name type="scientific">Megaselia scalaris</name>
    <name type="common">Humpbacked fly</name>
    <name type="synonym">Phora scalaris</name>
    <dbReference type="NCBI Taxonomy" id="36166"/>
    <lineage>
        <taxon>Eukaryota</taxon>
        <taxon>Metazoa</taxon>
        <taxon>Ecdysozoa</taxon>
        <taxon>Arthropoda</taxon>
        <taxon>Hexapoda</taxon>
        <taxon>Insecta</taxon>
        <taxon>Pterygota</taxon>
        <taxon>Neoptera</taxon>
        <taxon>Endopterygota</taxon>
        <taxon>Diptera</taxon>
        <taxon>Brachycera</taxon>
        <taxon>Muscomorpha</taxon>
        <taxon>Platypezoidea</taxon>
        <taxon>Phoridae</taxon>
        <taxon>Megaseliini</taxon>
        <taxon>Megaselia</taxon>
    </lineage>
</organism>
<reference evidence="2" key="2">
    <citation type="submission" date="2015-06" db="UniProtKB">
        <authorList>
            <consortium name="EnsemblMetazoa"/>
        </authorList>
    </citation>
    <scope>IDENTIFICATION</scope>
</reference>
<dbReference type="Proteomes" id="UP000015102">
    <property type="component" value="Unassembled WGS sequence"/>
</dbReference>
<evidence type="ECO:0000256" key="1">
    <source>
        <dbReference type="SAM" id="SignalP"/>
    </source>
</evidence>
<keyword evidence="3" id="KW-1185">Reference proteome</keyword>
<feature type="chain" id="PRO_5004577751" description="MD-2-related lipid-recognition domain-containing protein" evidence="1">
    <location>
        <begin position="20"/>
        <end position="166"/>
    </location>
</feature>
<accession>T1GV67</accession>